<dbReference type="EMBL" id="BK032833">
    <property type="protein sequence ID" value="DAF63150.1"/>
    <property type="molecule type" value="Genomic_DNA"/>
</dbReference>
<proteinExistence type="predicted"/>
<name>A0A8S5TIN6_9CAUD</name>
<dbReference type="Pfam" id="PF24703">
    <property type="entry name" value="DUF7666"/>
    <property type="match status" value="1"/>
</dbReference>
<accession>A0A8S5TIN6</accession>
<feature type="domain" description="DUF7666" evidence="1">
    <location>
        <begin position="3"/>
        <end position="99"/>
    </location>
</feature>
<reference evidence="2" key="1">
    <citation type="journal article" date="2021" name="Proc. Natl. Acad. Sci. U.S.A.">
        <title>A Catalog of Tens of Thousands of Viruses from Human Metagenomes Reveals Hidden Associations with Chronic Diseases.</title>
        <authorList>
            <person name="Tisza M.J."/>
            <person name="Buck C.B."/>
        </authorList>
    </citation>
    <scope>NUCLEOTIDE SEQUENCE</scope>
    <source>
        <strain evidence="2">Ct7yc1</strain>
    </source>
</reference>
<evidence type="ECO:0000259" key="1">
    <source>
        <dbReference type="Pfam" id="PF24703"/>
    </source>
</evidence>
<sequence>MSIKGYKAFNRGMICKGKQYEENTTYEENGNEICEAGVMHFCENPFDVLNYYPLIDENGDISDFAQVEAIGDIYKREDKSATNKLHIGAKLGLKGFIKACVDFTIEKTRIEPAKDNETDSGGYCAKIGSSGNSAQIGSSGNSAQIGSSGDCAQIGSSGDYAQIGSSGDSAKIGSSGYYAKITSEGNNSVVMAAGYNSIVKAKIGSWITLAEWIRTDKANDSGNYIWIPKCVKTEYVDGERIKEDIFYKLVDGEFKEVESED</sequence>
<organism evidence="2">
    <name type="scientific">Siphoviridae sp. ct7yc1</name>
    <dbReference type="NCBI Taxonomy" id="2827788"/>
    <lineage>
        <taxon>Viruses</taxon>
        <taxon>Duplodnaviria</taxon>
        <taxon>Heunggongvirae</taxon>
        <taxon>Uroviricota</taxon>
        <taxon>Caudoviricetes</taxon>
    </lineage>
</organism>
<dbReference type="InterPro" id="IPR056083">
    <property type="entry name" value="DUF7666"/>
</dbReference>
<evidence type="ECO:0000313" key="2">
    <source>
        <dbReference type="EMBL" id="DAF63150.1"/>
    </source>
</evidence>
<protein>
    <recommendedName>
        <fullName evidence="1">DUF7666 domain-containing protein</fullName>
    </recommendedName>
</protein>